<dbReference type="KEGG" id="ard:AXF14_01055"/>
<comment type="cofactor">
    <cofactor evidence="1">
        <name>Mg(2+)</name>
        <dbReference type="ChEBI" id="CHEBI:18420"/>
    </cofactor>
</comment>
<keyword evidence="6" id="KW-0547">Nucleotide-binding</keyword>
<dbReference type="Pfam" id="PF01909">
    <property type="entry name" value="NTP_transf_2"/>
    <property type="match status" value="1"/>
</dbReference>
<evidence type="ECO:0000256" key="5">
    <source>
        <dbReference type="ARBA" id="ARBA00022723"/>
    </source>
</evidence>
<evidence type="ECO:0000256" key="3">
    <source>
        <dbReference type="ARBA" id="ARBA00022679"/>
    </source>
</evidence>
<evidence type="ECO:0000256" key="6">
    <source>
        <dbReference type="ARBA" id="ARBA00022741"/>
    </source>
</evidence>
<keyword evidence="8" id="KW-0460">Magnesium</keyword>
<dbReference type="STRING" id="111015.AXF14_01055"/>
<reference evidence="12" key="1">
    <citation type="submission" date="2016-02" db="EMBL/GenBank/DDBJ databases">
        <authorList>
            <person name="Holder M.E."/>
            <person name="Ajami N.J."/>
            <person name="Petrosino J.F."/>
        </authorList>
    </citation>
    <scope>NUCLEOTIDE SEQUENCE [LARGE SCALE GENOMIC DNA]</scope>
    <source>
        <strain evidence="12">CCUG 36733</strain>
    </source>
</reference>
<evidence type="ECO:0000256" key="7">
    <source>
        <dbReference type="ARBA" id="ARBA00022840"/>
    </source>
</evidence>
<keyword evidence="3" id="KW-0808">Transferase</keyword>
<dbReference type="PANTHER" id="PTHR33571">
    <property type="entry name" value="SSL8005 PROTEIN"/>
    <property type="match status" value="1"/>
</dbReference>
<proteinExistence type="inferred from homology"/>
<name>A0A0X8JD86_ACTRD</name>
<dbReference type="InterPro" id="IPR002934">
    <property type="entry name" value="Polymerase_NTP_transf_dom"/>
</dbReference>
<sequence length="102" mass="11178">MTAVSVELDEAAVAAACRRHGVERLRLFGSAATGGFDPRTSDVDLLVDFAADRPNRFEDFFGLREELEALAQRPVDLVTADALRNPYFRSSVLSTAVDLYAD</sequence>
<dbReference type="AlphaFoldDB" id="A0A0X8JD86"/>
<dbReference type="Proteomes" id="UP000065220">
    <property type="component" value="Chromosome"/>
</dbReference>
<dbReference type="PANTHER" id="PTHR33571:SF12">
    <property type="entry name" value="BSL3053 PROTEIN"/>
    <property type="match status" value="1"/>
</dbReference>
<dbReference type="RefSeq" id="WP_067939270.1">
    <property type="nucleotide sequence ID" value="NZ_CAUSVG010000006.1"/>
</dbReference>
<dbReference type="InterPro" id="IPR052038">
    <property type="entry name" value="Type-VII_TA_antitoxin"/>
</dbReference>
<evidence type="ECO:0000256" key="9">
    <source>
        <dbReference type="ARBA" id="ARBA00038276"/>
    </source>
</evidence>
<keyword evidence="4" id="KW-0548">Nucleotidyltransferase</keyword>
<keyword evidence="2" id="KW-1277">Toxin-antitoxin system</keyword>
<keyword evidence="12" id="KW-1185">Reference proteome</keyword>
<dbReference type="GO" id="GO:0005524">
    <property type="term" value="F:ATP binding"/>
    <property type="evidence" value="ECO:0007669"/>
    <property type="project" value="UniProtKB-KW"/>
</dbReference>
<evidence type="ECO:0000259" key="10">
    <source>
        <dbReference type="Pfam" id="PF01909"/>
    </source>
</evidence>
<dbReference type="SUPFAM" id="SSF81301">
    <property type="entry name" value="Nucleotidyltransferase"/>
    <property type="match status" value="1"/>
</dbReference>
<organism evidence="11 12">
    <name type="scientific">Actinomyces radicidentis</name>
    <dbReference type="NCBI Taxonomy" id="111015"/>
    <lineage>
        <taxon>Bacteria</taxon>
        <taxon>Bacillati</taxon>
        <taxon>Actinomycetota</taxon>
        <taxon>Actinomycetes</taxon>
        <taxon>Actinomycetales</taxon>
        <taxon>Actinomycetaceae</taxon>
        <taxon>Actinomyces</taxon>
    </lineage>
</organism>
<evidence type="ECO:0000256" key="2">
    <source>
        <dbReference type="ARBA" id="ARBA00022649"/>
    </source>
</evidence>
<gene>
    <name evidence="11" type="ORF">AXF14_01055</name>
</gene>
<evidence type="ECO:0000256" key="8">
    <source>
        <dbReference type="ARBA" id="ARBA00022842"/>
    </source>
</evidence>
<accession>A0A0X8JD86</accession>
<evidence type="ECO:0000256" key="4">
    <source>
        <dbReference type="ARBA" id="ARBA00022695"/>
    </source>
</evidence>
<dbReference type="InterPro" id="IPR043519">
    <property type="entry name" value="NT_sf"/>
</dbReference>
<feature type="domain" description="Polymerase nucleotidyl transferase" evidence="10">
    <location>
        <begin position="15"/>
        <end position="96"/>
    </location>
</feature>
<evidence type="ECO:0000256" key="1">
    <source>
        <dbReference type="ARBA" id="ARBA00001946"/>
    </source>
</evidence>
<dbReference type="GO" id="GO:0046872">
    <property type="term" value="F:metal ion binding"/>
    <property type="evidence" value="ECO:0007669"/>
    <property type="project" value="UniProtKB-KW"/>
</dbReference>
<dbReference type="EMBL" id="CP014228">
    <property type="protein sequence ID" value="AMD86444.1"/>
    <property type="molecule type" value="Genomic_DNA"/>
</dbReference>
<dbReference type="CDD" id="cd05403">
    <property type="entry name" value="NT_KNTase_like"/>
    <property type="match status" value="1"/>
</dbReference>
<protein>
    <submittedName>
        <fullName evidence="11">Toxin-antitoxin system toxin subunit</fullName>
    </submittedName>
</protein>
<comment type="similarity">
    <text evidence="9">Belongs to the MntA antitoxin family.</text>
</comment>
<dbReference type="OrthoDB" id="9803128at2"/>
<evidence type="ECO:0000313" key="12">
    <source>
        <dbReference type="Proteomes" id="UP000065220"/>
    </source>
</evidence>
<evidence type="ECO:0000313" key="11">
    <source>
        <dbReference type="EMBL" id="AMD86444.1"/>
    </source>
</evidence>
<dbReference type="GO" id="GO:0016779">
    <property type="term" value="F:nucleotidyltransferase activity"/>
    <property type="evidence" value="ECO:0007669"/>
    <property type="project" value="UniProtKB-KW"/>
</dbReference>
<keyword evidence="7" id="KW-0067">ATP-binding</keyword>
<dbReference type="Gene3D" id="3.30.460.10">
    <property type="entry name" value="Beta Polymerase, domain 2"/>
    <property type="match status" value="1"/>
</dbReference>
<keyword evidence="5" id="KW-0479">Metal-binding</keyword>